<feature type="compositionally biased region" description="Acidic residues" evidence="1">
    <location>
        <begin position="13"/>
        <end position="36"/>
    </location>
</feature>
<gene>
    <name evidence="3" type="ORF">PF006_g4444</name>
    <name evidence="2" type="ORF">PF009_g7281</name>
</gene>
<feature type="compositionally biased region" description="Polar residues" evidence="1">
    <location>
        <begin position="1"/>
        <end position="12"/>
    </location>
</feature>
<proteinExistence type="predicted"/>
<dbReference type="EMBL" id="QXGA01000155">
    <property type="protein sequence ID" value="KAE9151244.1"/>
    <property type="molecule type" value="Genomic_DNA"/>
</dbReference>
<evidence type="ECO:0000256" key="1">
    <source>
        <dbReference type="SAM" id="MobiDB-lite"/>
    </source>
</evidence>
<feature type="region of interest" description="Disordered" evidence="1">
    <location>
        <begin position="1"/>
        <end position="39"/>
    </location>
</feature>
<evidence type="ECO:0000313" key="4">
    <source>
        <dbReference type="Proteomes" id="UP000429523"/>
    </source>
</evidence>
<sequence>MDRGANQCTALNSDEDPDLREEPENEEDADDDSCTEDWDKPRKFTKYFCPECSSGNRR</sequence>
<evidence type="ECO:0000313" key="2">
    <source>
        <dbReference type="EMBL" id="KAE8942975.1"/>
    </source>
</evidence>
<dbReference type="EMBL" id="QXGF01000277">
    <property type="protein sequence ID" value="KAE8942975.1"/>
    <property type="molecule type" value="Genomic_DNA"/>
</dbReference>
<evidence type="ECO:0008006" key="6">
    <source>
        <dbReference type="Google" id="ProtNLM"/>
    </source>
</evidence>
<name>A0A6A3UHY7_9STRA</name>
<dbReference type="Proteomes" id="UP000440732">
    <property type="component" value="Unassembled WGS sequence"/>
</dbReference>
<evidence type="ECO:0000313" key="3">
    <source>
        <dbReference type="EMBL" id="KAE9151244.1"/>
    </source>
</evidence>
<dbReference type="Proteomes" id="UP000429523">
    <property type="component" value="Unassembled WGS sequence"/>
</dbReference>
<organism evidence="3 5">
    <name type="scientific">Phytophthora fragariae</name>
    <dbReference type="NCBI Taxonomy" id="53985"/>
    <lineage>
        <taxon>Eukaryota</taxon>
        <taxon>Sar</taxon>
        <taxon>Stramenopiles</taxon>
        <taxon>Oomycota</taxon>
        <taxon>Peronosporomycetes</taxon>
        <taxon>Peronosporales</taxon>
        <taxon>Peronosporaceae</taxon>
        <taxon>Phytophthora</taxon>
    </lineage>
</organism>
<dbReference type="AlphaFoldDB" id="A0A6A3UHY7"/>
<comment type="caution">
    <text evidence="3">The sequence shown here is derived from an EMBL/GenBank/DDBJ whole genome shotgun (WGS) entry which is preliminary data.</text>
</comment>
<evidence type="ECO:0000313" key="5">
    <source>
        <dbReference type="Proteomes" id="UP000440732"/>
    </source>
</evidence>
<protein>
    <recommendedName>
        <fullName evidence="6">PiggyBac transposable element-derived protein 4 C-terminal zinc-ribbon domain-containing protein</fullName>
    </recommendedName>
</protein>
<reference evidence="4 5" key="1">
    <citation type="submission" date="2018-08" db="EMBL/GenBank/DDBJ databases">
        <title>Genomic investigation of the strawberry pathogen Phytophthora fragariae indicates pathogenicity is determined by transcriptional variation in three key races.</title>
        <authorList>
            <person name="Adams T.M."/>
            <person name="Armitage A.D."/>
            <person name="Sobczyk M.K."/>
            <person name="Bates H.J."/>
            <person name="Dunwell J.M."/>
            <person name="Nellist C.F."/>
            <person name="Harrison R.J."/>
        </authorList>
    </citation>
    <scope>NUCLEOTIDE SEQUENCE [LARGE SCALE GENOMIC DNA]</scope>
    <source>
        <strain evidence="3 5">NOV-5</strain>
        <strain evidence="2 4">NOV-9</strain>
    </source>
</reference>
<accession>A0A6A3UHY7</accession>